<evidence type="ECO:0000256" key="4">
    <source>
        <dbReference type="ARBA" id="ARBA00022692"/>
    </source>
</evidence>
<dbReference type="Gene3D" id="2.40.30.170">
    <property type="match status" value="1"/>
</dbReference>
<dbReference type="Gene3D" id="2.40.50.100">
    <property type="match status" value="1"/>
</dbReference>
<sequence>MRFNPFSSSAPAARAGQALAEGLFVPGDERFLHGSRQAELVEPMPRALWALYLLCGIVVATGVWAAQARVDIVTKATGKVVPDGHEQVIASLEGGLLDAVLVREGDLVEAGAELVRLDPTRFASQQNEGRVRQLSLQATAARLAAEASGRGTPSFSAEVRAQPGLVAAETEAFQARRRALDEAVAVSRSSLALLDTELATARQMAARGLMSEVEVLRLDRQRNDLQMQVAERVNRFRQDAATDLVRVRGEIAQLDEQQVARVDALQRTTLKAPVRGIVKNLRITTRGGVVGAGAPILELVPLGETLRIEARLAPADVGFVHPGMPVAVKLDTYDYYRYGGLEGEVEYISPDTLEAGAATASPQNQAFYRVRVRTRASSLHGPDGRPLPVLPGMTGSVEIRTGERSVLEFLVSPMLKGREAFRER</sequence>
<evidence type="ECO:0000256" key="2">
    <source>
        <dbReference type="ARBA" id="ARBA00009477"/>
    </source>
</evidence>
<keyword evidence="9" id="KW-1185">Reference proteome</keyword>
<dbReference type="PROSITE" id="PS00543">
    <property type="entry name" value="HLYD_FAMILY"/>
    <property type="match status" value="1"/>
</dbReference>
<dbReference type="Pfam" id="PF26002">
    <property type="entry name" value="Beta-barrel_AprE"/>
    <property type="match status" value="1"/>
</dbReference>
<dbReference type="RefSeq" id="WP_173807377.1">
    <property type="nucleotide sequence ID" value="NZ_JABSNM010000027.1"/>
</dbReference>
<keyword evidence="4" id="KW-0812">Transmembrane</keyword>
<evidence type="ECO:0000256" key="6">
    <source>
        <dbReference type="ARBA" id="ARBA00023136"/>
    </source>
</evidence>
<evidence type="ECO:0000256" key="5">
    <source>
        <dbReference type="ARBA" id="ARBA00022989"/>
    </source>
</evidence>
<dbReference type="InterPro" id="IPR050739">
    <property type="entry name" value="MFP"/>
</dbReference>
<dbReference type="InterPro" id="IPR058982">
    <property type="entry name" value="Beta-barrel_AprE"/>
</dbReference>
<dbReference type="Proteomes" id="UP001516061">
    <property type="component" value="Unassembled WGS sequence"/>
</dbReference>
<evidence type="ECO:0000313" key="9">
    <source>
        <dbReference type="Proteomes" id="UP001516061"/>
    </source>
</evidence>
<reference evidence="8 9" key="1">
    <citation type="submission" date="2020-05" db="EMBL/GenBank/DDBJ databases">
        <title>Genomic Encyclopedia of Type Strains, Phase IV (KMG-V): Genome sequencing to study the core and pangenomes of soil and plant-associated prokaryotes.</title>
        <authorList>
            <person name="Whitman W."/>
        </authorList>
    </citation>
    <scope>NUCLEOTIDE SEQUENCE [LARGE SCALE GENOMIC DNA]</scope>
    <source>
        <strain evidence="8 9">C29</strain>
    </source>
</reference>
<dbReference type="PANTHER" id="PTHR30386">
    <property type="entry name" value="MEMBRANE FUSION SUBUNIT OF EMRAB-TOLC MULTIDRUG EFFLUX PUMP"/>
    <property type="match status" value="1"/>
</dbReference>
<evidence type="ECO:0000313" key="8">
    <source>
        <dbReference type="EMBL" id="NRT58353.1"/>
    </source>
</evidence>
<name>A0ABX2G7P0_9BURK</name>
<comment type="subcellular location">
    <subcellularLocation>
        <location evidence="1">Membrane</location>
        <topology evidence="1">Single-pass membrane protein</topology>
    </subcellularLocation>
</comment>
<comment type="similarity">
    <text evidence="2">Belongs to the membrane fusion protein (MFP) (TC 8.A.1) family.</text>
</comment>
<keyword evidence="5" id="KW-1133">Transmembrane helix</keyword>
<keyword evidence="3" id="KW-0813">Transport</keyword>
<dbReference type="EMBL" id="JABSNM010000027">
    <property type="protein sequence ID" value="NRT58353.1"/>
    <property type="molecule type" value="Genomic_DNA"/>
</dbReference>
<keyword evidence="6" id="KW-0472">Membrane</keyword>
<evidence type="ECO:0000256" key="3">
    <source>
        <dbReference type="ARBA" id="ARBA00022448"/>
    </source>
</evidence>
<feature type="domain" description="AprE-like beta-barrel" evidence="7">
    <location>
        <begin position="306"/>
        <end position="402"/>
    </location>
</feature>
<evidence type="ECO:0000256" key="1">
    <source>
        <dbReference type="ARBA" id="ARBA00004167"/>
    </source>
</evidence>
<organism evidence="8 9">
    <name type="scientific">Sphaerotilus uruguayifluvii</name>
    <dbReference type="NCBI Taxonomy" id="2735897"/>
    <lineage>
        <taxon>Bacteria</taxon>
        <taxon>Pseudomonadati</taxon>
        <taxon>Pseudomonadota</taxon>
        <taxon>Betaproteobacteria</taxon>
        <taxon>Burkholderiales</taxon>
        <taxon>Sphaerotilaceae</taxon>
        <taxon>Sphaerotilus</taxon>
    </lineage>
</organism>
<dbReference type="InterPro" id="IPR006144">
    <property type="entry name" value="Secretion_HlyD_CS"/>
</dbReference>
<dbReference type="PANTHER" id="PTHR30386:SF26">
    <property type="entry name" value="TRANSPORT PROTEIN COMB"/>
    <property type="match status" value="1"/>
</dbReference>
<gene>
    <name evidence="8" type="ORF">HNQ01_004121</name>
</gene>
<dbReference type="PRINTS" id="PR01490">
    <property type="entry name" value="RTXTOXIND"/>
</dbReference>
<evidence type="ECO:0000259" key="7">
    <source>
        <dbReference type="Pfam" id="PF26002"/>
    </source>
</evidence>
<protein>
    <submittedName>
        <fullName evidence="8">Adhesin transport system membrane fusion protein</fullName>
    </submittedName>
</protein>
<accession>A0ABX2G7P0</accession>
<proteinExistence type="inferred from homology"/>
<comment type="caution">
    <text evidence="8">The sequence shown here is derived from an EMBL/GenBank/DDBJ whole genome shotgun (WGS) entry which is preliminary data.</text>
</comment>